<name>A0A8S5U333_9CAUD</name>
<organism evidence="1">
    <name type="scientific">Siphoviridae sp. ctcRb7</name>
    <dbReference type="NCBI Taxonomy" id="2825572"/>
    <lineage>
        <taxon>Viruses</taxon>
        <taxon>Duplodnaviria</taxon>
        <taxon>Heunggongvirae</taxon>
        <taxon>Uroviricota</taxon>
        <taxon>Caudoviricetes</taxon>
    </lineage>
</organism>
<dbReference type="EMBL" id="BK015996">
    <property type="protein sequence ID" value="DAF88822.1"/>
    <property type="molecule type" value="Genomic_DNA"/>
</dbReference>
<proteinExistence type="predicted"/>
<accession>A0A8S5U333</accession>
<reference evidence="1" key="1">
    <citation type="journal article" date="2021" name="Proc. Natl. Acad. Sci. U.S.A.">
        <title>A Catalog of Tens of Thousands of Viruses from Human Metagenomes Reveals Hidden Associations with Chronic Diseases.</title>
        <authorList>
            <person name="Tisza M.J."/>
            <person name="Buck C.B."/>
        </authorList>
    </citation>
    <scope>NUCLEOTIDE SEQUENCE</scope>
    <source>
        <strain evidence="1">CtcRb7</strain>
    </source>
</reference>
<sequence>MSNRLVDNISPALMARLDQESASMAAMVLIRQDGETELVARDGHTPAELARALRNLAFALDAMQPAYEAEMDSRND</sequence>
<evidence type="ECO:0000313" key="1">
    <source>
        <dbReference type="EMBL" id="DAF88822.1"/>
    </source>
</evidence>
<protein>
    <submittedName>
        <fullName evidence="1">Uncharacterized protein</fullName>
    </submittedName>
</protein>